<reference evidence="2" key="1">
    <citation type="journal article" date="2010" name="Nat. Biotechnol.">
        <title>Draft genome sequence of the oilseed species Ricinus communis.</title>
        <authorList>
            <person name="Chan A.P."/>
            <person name="Crabtree J."/>
            <person name="Zhao Q."/>
            <person name="Lorenzi H."/>
            <person name="Orvis J."/>
            <person name="Puiu D."/>
            <person name="Melake-Berhan A."/>
            <person name="Jones K.M."/>
            <person name="Redman J."/>
            <person name="Chen G."/>
            <person name="Cahoon E.B."/>
            <person name="Gedil M."/>
            <person name="Stanke M."/>
            <person name="Haas B.J."/>
            <person name="Wortman J.R."/>
            <person name="Fraser-Liggett C.M."/>
            <person name="Ravel J."/>
            <person name="Rabinowicz P.D."/>
        </authorList>
    </citation>
    <scope>NUCLEOTIDE SEQUENCE [LARGE SCALE GENOMIC DNA]</scope>
    <source>
        <strain evidence="2">cv. Hale</strain>
    </source>
</reference>
<protein>
    <submittedName>
        <fullName evidence="1">Uncharacterized protein</fullName>
    </submittedName>
</protein>
<keyword evidence="2" id="KW-1185">Reference proteome</keyword>
<evidence type="ECO:0000313" key="2">
    <source>
        <dbReference type="Proteomes" id="UP000008311"/>
    </source>
</evidence>
<dbReference type="AlphaFoldDB" id="B9RRZ1"/>
<dbReference type="EMBL" id="EQ973807">
    <property type="protein sequence ID" value="EEF45851.1"/>
    <property type="molecule type" value="Genomic_DNA"/>
</dbReference>
<dbReference type="InParanoid" id="B9RRZ1"/>
<accession>B9RRZ1</accession>
<evidence type="ECO:0000313" key="1">
    <source>
        <dbReference type="EMBL" id="EEF45851.1"/>
    </source>
</evidence>
<gene>
    <name evidence="1" type="ORF">RCOM_0799900</name>
</gene>
<name>B9RRZ1_RICCO</name>
<organism evidence="1 2">
    <name type="scientific">Ricinus communis</name>
    <name type="common">Castor bean</name>
    <dbReference type="NCBI Taxonomy" id="3988"/>
    <lineage>
        <taxon>Eukaryota</taxon>
        <taxon>Viridiplantae</taxon>
        <taxon>Streptophyta</taxon>
        <taxon>Embryophyta</taxon>
        <taxon>Tracheophyta</taxon>
        <taxon>Spermatophyta</taxon>
        <taxon>Magnoliopsida</taxon>
        <taxon>eudicotyledons</taxon>
        <taxon>Gunneridae</taxon>
        <taxon>Pentapetalae</taxon>
        <taxon>rosids</taxon>
        <taxon>fabids</taxon>
        <taxon>Malpighiales</taxon>
        <taxon>Euphorbiaceae</taxon>
        <taxon>Acalyphoideae</taxon>
        <taxon>Acalypheae</taxon>
        <taxon>Ricinus</taxon>
    </lineage>
</organism>
<proteinExistence type="predicted"/>
<sequence>MGGSAGHLVEHSIQLETSFLSMKMVENLSFGHCLQAGLVNLDHAPQATIKQMCRPFENMKKEWQRN</sequence>
<dbReference type="Proteomes" id="UP000008311">
    <property type="component" value="Unassembled WGS sequence"/>
</dbReference>